<protein>
    <submittedName>
        <fullName evidence="1">Uncharacterized protein</fullName>
    </submittedName>
</protein>
<evidence type="ECO:0000313" key="2">
    <source>
        <dbReference type="Proteomes" id="UP001234202"/>
    </source>
</evidence>
<name>A0ACC2XAS0_9TREE</name>
<evidence type="ECO:0000313" key="1">
    <source>
        <dbReference type="EMBL" id="KAJ9121120.1"/>
    </source>
</evidence>
<dbReference type="Proteomes" id="UP001234202">
    <property type="component" value="Unassembled WGS sequence"/>
</dbReference>
<reference evidence="1" key="1">
    <citation type="submission" date="2023-04" db="EMBL/GenBank/DDBJ databases">
        <title>Draft Genome sequencing of Naganishia species isolated from polar environments using Oxford Nanopore Technology.</title>
        <authorList>
            <person name="Leo P."/>
            <person name="Venkateswaran K."/>
        </authorList>
    </citation>
    <scope>NUCLEOTIDE SEQUENCE</scope>
    <source>
        <strain evidence="1">DBVPG 5303</strain>
    </source>
</reference>
<dbReference type="EMBL" id="JASBWV010000018">
    <property type="protein sequence ID" value="KAJ9121120.1"/>
    <property type="molecule type" value="Genomic_DNA"/>
</dbReference>
<sequence>MPDPALDANDPRLRPVPPGQFSWKTIPASKAEDDIVKVFMIPSSDLDSPKNILIDDPADSSRMRIPSFSFLVQHEKYGTTLLWDLGLTKNEEKFTPVLRDGALKTFRLMPGQDVISRLTEKGFNATEIDALVLSHSHFDHIGDMDSLPTTTRVICGPGTLKAMRPGYPKSEQSEWWSKWFEEREFLELPSTDIKDKWNSAIGSKLNSKNTDMKWQTLACYDNALDWFGDGSFWIVDTPGHRVGHISALTRVTSNPDTFYSALVVDVFLAGDTSHHQSLYLPVPIEGQPDTRTKVPFYPKSEGSKELTSLDDDPIVNTQNIGRLTRLSAEENIMVLLAHEVEVEGILPVWPEDLGRWEVRGWKEEKERKLKENVARAKATGTGVADLV</sequence>
<keyword evidence="2" id="KW-1185">Reference proteome</keyword>
<gene>
    <name evidence="1" type="ORF">QFC24_004793</name>
</gene>
<comment type="caution">
    <text evidence="1">The sequence shown here is derived from an EMBL/GenBank/DDBJ whole genome shotgun (WGS) entry which is preliminary data.</text>
</comment>
<organism evidence="1 2">
    <name type="scientific">Naganishia onofrii</name>
    <dbReference type="NCBI Taxonomy" id="1851511"/>
    <lineage>
        <taxon>Eukaryota</taxon>
        <taxon>Fungi</taxon>
        <taxon>Dikarya</taxon>
        <taxon>Basidiomycota</taxon>
        <taxon>Agaricomycotina</taxon>
        <taxon>Tremellomycetes</taxon>
        <taxon>Filobasidiales</taxon>
        <taxon>Filobasidiaceae</taxon>
        <taxon>Naganishia</taxon>
    </lineage>
</organism>
<accession>A0ACC2XAS0</accession>
<proteinExistence type="predicted"/>